<keyword evidence="4" id="KW-1185">Reference proteome</keyword>
<organism evidence="2">
    <name type="scientific">Brachypodium distachyon</name>
    <name type="common">Purple false brome</name>
    <name type="synonym">Trachynia distachya</name>
    <dbReference type="NCBI Taxonomy" id="15368"/>
    <lineage>
        <taxon>Eukaryota</taxon>
        <taxon>Viridiplantae</taxon>
        <taxon>Streptophyta</taxon>
        <taxon>Embryophyta</taxon>
        <taxon>Tracheophyta</taxon>
        <taxon>Spermatophyta</taxon>
        <taxon>Magnoliopsida</taxon>
        <taxon>Liliopsida</taxon>
        <taxon>Poales</taxon>
        <taxon>Poaceae</taxon>
        <taxon>BOP clade</taxon>
        <taxon>Pooideae</taxon>
        <taxon>Stipodae</taxon>
        <taxon>Brachypodieae</taxon>
        <taxon>Brachypodium</taxon>
    </lineage>
</organism>
<protein>
    <submittedName>
        <fullName evidence="2 3">Uncharacterized protein</fullName>
    </submittedName>
</protein>
<dbReference type="Gramene" id="KQK21498">
    <property type="protein sequence ID" value="KQK21498"/>
    <property type="gene ID" value="BRADI_1g61145v3"/>
</dbReference>
<name>A0A0Q3S926_BRADI</name>
<dbReference type="FunCoup" id="A0A0Q3S926">
    <property type="interactions" value="313"/>
</dbReference>
<evidence type="ECO:0000313" key="2">
    <source>
        <dbReference type="EMBL" id="KQK21498.1"/>
    </source>
</evidence>
<reference evidence="2" key="2">
    <citation type="submission" date="2017-06" db="EMBL/GenBank/DDBJ databases">
        <title>WGS assembly of Brachypodium distachyon.</title>
        <authorList>
            <consortium name="The International Brachypodium Initiative"/>
            <person name="Lucas S."/>
            <person name="Harmon-Smith M."/>
            <person name="Lail K."/>
            <person name="Tice H."/>
            <person name="Grimwood J."/>
            <person name="Bruce D."/>
            <person name="Barry K."/>
            <person name="Shu S."/>
            <person name="Lindquist E."/>
            <person name="Wang M."/>
            <person name="Pitluck S."/>
            <person name="Vogel J.P."/>
            <person name="Garvin D.F."/>
            <person name="Mockler T.C."/>
            <person name="Schmutz J."/>
            <person name="Rokhsar D."/>
            <person name="Bevan M.W."/>
        </authorList>
    </citation>
    <scope>NUCLEOTIDE SEQUENCE</scope>
    <source>
        <strain evidence="2">Bd21</strain>
    </source>
</reference>
<dbReference type="AlphaFoldDB" id="A0A0Q3S926"/>
<dbReference type="Proteomes" id="UP000008810">
    <property type="component" value="Chromosome 1"/>
</dbReference>
<feature type="signal peptide" evidence="1">
    <location>
        <begin position="1"/>
        <end position="34"/>
    </location>
</feature>
<evidence type="ECO:0000313" key="4">
    <source>
        <dbReference type="Proteomes" id="UP000008810"/>
    </source>
</evidence>
<sequence>MARHTSSSSSSRTRLLAVSCLLCLMLVRPAPVLGVRRTELLMAPGPAPAPAAGRLSAGIDTTTKRFAAATLDAAAAQMSKWRVRRGSDPIHNRS</sequence>
<dbReference type="EnsemblPlants" id="KQK21498">
    <property type="protein sequence ID" value="KQK21498"/>
    <property type="gene ID" value="BRADI_1g61145v3"/>
</dbReference>
<feature type="chain" id="PRO_5036297627" evidence="1">
    <location>
        <begin position="35"/>
        <end position="94"/>
    </location>
</feature>
<proteinExistence type="predicted"/>
<reference evidence="2 3" key="1">
    <citation type="journal article" date="2010" name="Nature">
        <title>Genome sequencing and analysis of the model grass Brachypodium distachyon.</title>
        <authorList>
            <consortium name="International Brachypodium Initiative"/>
        </authorList>
    </citation>
    <scope>NUCLEOTIDE SEQUENCE [LARGE SCALE GENOMIC DNA]</scope>
    <source>
        <strain evidence="2 3">Bd21</strain>
    </source>
</reference>
<gene>
    <name evidence="2" type="ORF">BRADI_1g61145v3</name>
</gene>
<evidence type="ECO:0000256" key="1">
    <source>
        <dbReference type="SAM" id="SignalP"/>
    </source>
</evidence>
<dbReference type="InParanoid" id="A0A0Q3S926"/>
<accession>A0A0Q3S926</accession>
<keyword evidence="1" id="KW-0732">Signal</keyword>
<dbReference type="EMBL" id="CM000880">
    <property type="protein sequence ID" value="KQK21498.1"/>
    <property type="molecule type" value="Genomic_DNA"/>
</dbReference>
<evidence type="ECO:0000313" key="3">
    <source>
        <dbReference type="EnsemblPlants" id="KQK21498"/>
    </source>
</evidence>
<reference evidence="3" key="3">
    <citation type="submission" date="2018-08" db="UniProtKB">
        <authorList>
            <consortium name="EnsemblPlants"/>
        </authorList>
    </citation>
    <scope>IDENTIFICATION</scope>
    <source>
        <strain evidence="3">cv. Bd21</strain>
    </source>
</reference>